<name>A0ABZ0GQC3_9GAMM</name>
<reference evidence="1 2" key="1">
    <citation type="submission" date="2023-09" db="EMBL/GenBank/DDBJ databases">
        <authorList>
            <person name="Qi X."/>
        </authorList>
    </citation>
    <scope>NUCLEOTIDE SEQUENCE [LARGE SCALE GENOMIC DNA]</scope>
    <source>
        <strain evidence="1 2">S1-1</strain>
    </source>
</reference>
<gene>
    <name evidence="1" type="ORF">RI844_01825</name>
</gene>
<proteinExistence type="predicted"/>
<evidence type="ECO:0000313" key="2">
    <source>
        <dbReference type="Proteomes" id="UP001301442"/>
    </source>
</evidence>
<organism evidence="1 2">
    <name type="scientific">Thalassotalea fonticola</name>
    <dbReference type="NCBI Taxonomy" id="3065649"/>
    <lineage>
        <taxon>Bacteria</taxon>
        <taxon>Pseudomonadati</taxon>
        <taxon>Pseudomonadota</taxon>
        <taxon>Gammaproteobacteria</taxon>
        <taxon>Alteromonadales</taxon>
        <taxon>Colwelliaceae</taxon>
        <taxon>Thalassotalea</taxon>
    </lineage>
</organism>
<sequence>MLANLFKPTPLLDNATKDWILDTFAWALSEFDLNVFKQDSQLILPIYEFYPGKVNSIEEMAQSVFEHTLKYAGMQHWPIKLVSPNKYQPTAMAKLSFKDGMRGAQSQVINTDYSEQNNSEILVSYNPSQINQPQDLVASFAQAFAAILIAQRGVSPPGGEEFMPQAMDLLACFMGFGVMFANTAYQFKGGCGSCYNKYANRQVALPEQEMIYCLALFSTLKSIPAKQVTTHLKSHLRSDFKKAMKELQGELKQNSNLALISAKLT</sequence>
<dbReference type="RefSeq" id="WP_348396772.1">
    <property type="nucleotide sequence ID" value="NZ_CP136600.1"/>
</dbReference>
<dbReference type="Proteomes" id="UP001301442">
    <property type="component" value="Chromosome"/>
</dbReference>
<evidence type="ECO:0000313" key="1">
    <source>
        <dbReference type="EMBL" id="WOH37998.1"/>
    </source>
</evidence>
<accession>A0ABZ0GQC3</accession>
<keyword evidence="2" id="KW-1185">Reference proteome</keyword>
<protein>
    <recommendedName>
        <fullName evidence="3">Orphan protein</fullName>
    </recommendedName>
</protein>
<dbReference type="EMBL" id="CP136600">
    <property type="protein sequence ID" value="WOH37998.1"/>
    <property type="molecule type" value="Genomic_DNA"/>
</dbReference>
<evidence type="ECO:0008006" key="3">
    <source>
        <dbReference type="Google" id="ProtNLM"/>
    </source>
</evidence>